<keyword evidence="1" id="KW-1133">Transmembrane helix</keyword>
<evidence type="ECO:0000256" key="1">
    <source>
        <dbReference type="SAM" id="Phobius"/>
    </source>
</evidence>
<dbReference type="KEGG" id="vg:5220459"/>
<dbReference type="Proteomes" id="UP000006696">
    <property type="component" value="Segment"/>
</dbReference>
<dbReference type="RefSeq" id="YP_001285805.1">
    <property type="nucleotide sequence ID" value="NC_009551.1"/>
</dbReference>
<organism evidence="2 3">
    <name type="scientific">Phormidium phage Pf-WMP3</name>
    <dbReference type="NCBI Taxonomy" id="2914005"/>
    <lineage>
        <taxon>Viruses</taxon>
        <taxon>Duplodnaviria</taxon>
        <taxon>Heunggongvirae</taxon>
        <taxon>Uroviricota</taxon>
        <taxon>Caudoviricetes</taxon>
        <taxon>Saffermanviridae</taxon>
        <taxon>Wumptrevirus</taxon>
        <taxon>Wumptrevirus WMP3</taxon>
    </lineage>
</organism>
<gene>
    <name evidence="2" type="ORF">PfWMP3_40</name>
</gene>
<dbReference type="SMR" id="A5HL20"/>
<reference evidence="2 3" key="1">
    <citation type="journal article" date="2008" name="Microb. Ecol.">
        <title>Genomic analysis of freshwater cyanophage Pf-WMP3 Infecting cyanobacterium Phormidium foveolarum: the conserved elements for a phage.</title>
        <authorList>
            <person name="Liu X."/>
            <person name="Kong S."/>
            <person name="Shi M."/>
            <person name="Fu L."/>
            <person name="Gao Y."/>
            <person name="An C."/>
        </authorList>
    </citation>
    <scope>NUCLEOTIDE SEQUENCE [LARGE SCALE GENOMIC DNA]</scope>
</reference>
<evidence type="ECO:0000313" key="3">
    <source>
        <dbReference type="Proteomes" id="UP000006696"/>
    </source>
</evidence>
<name>A5HL20_9CAUD</name>
<accession>A5HL20</accession>
<keyword evidence="1" id="KW-0812">Transmembrane</keyword>
<feature type="transmembrane region" description="Helical" evidence="1">
    <location>
        <begin position="18"/>
        <end position="35"/>
    </location>
</feature>
<dbReference type="OrthoDB" id="34464at10239"/>
<keyword evidence="3" id="KW-1185">Reference proteome</keyword>
<protein>
    <submittedName>
        <fullName evidence="2">PfWMP3_40</fullName>
    </submittedName>
</protein>
<evidence type="ECO:0000313" key="2">
    <source>
        <dbReference type="EMBL" id="ABQ12480.1"/>
    </source>
</evidence>
<proteinExistence type="predicted"/>
<dbReference type="GeneID" id="5220459"/>
<dbReference type="EMBL" id="EF537008">
    <property type="protein sequence ID" value="ABQ12480.1"/>
    <property type="molecule type" value="Genomic_DNA"/>
</dbReference>
<keyword evidence="1" id="KW-0472">Membrane</keyword>
<sequence length="83" mass="8952">MNNTTPDPLSVVTSVQKLVPVIGATVVAVSAFFNLQSQVSDLRTRVDLQTTTTAGVLTDIKTDIKDLKSQLNAVQNLQLKQGR</sequence>